<dbReference type="GO" id="GO:0022857">
    <property type="term" value="F:transmembrane transporter activity"/>
    <property type="evidence" value="ECO:0007669"/>
    <property type="project" value="InterPro"/>
</dbReference>
<feature type="transmembrane region" description="Helical" evidence="6">
    <location>
        <begin position="195"/>
        <end position="220"/>
    </location>
</feature>
<comment type="subcellular location">
    <subcellularLocation>
        <location evidence="1">Membrane</location>
        <topology evidence="1">Multi-pass membrane protein</topology>
    </subcellularLocation>
</comment>
<feature type="transmembrane region" description="Helical" evidence="6">
    <location>
        <begin position="281"/>
        <end position="303"/>
    </location>
</feature>
<evidence type="ECO:0000256" key="4">
    <source>
        <dbReference type="ARBA" id="ARBA00022989"/>
    </source>
</evidence>
<evidence type="ECO:0000256" key="2">
    <source>
        <dbReference type="ARBA" id="ARBA00005982"/>
    </source>
</evidence>
<evidence type="ECO:0000313" key="8">
    <source>
        <dbReference type="Proteomes" id="UP000829196"/>
    </source>
</evidence>
<dbReference type="Pfam" id="PF00854">
    <property type="entry name" value="PTR2"/>
    <property type="match status" value="2"/>
</dbReference>
<dbReference type="InterPro" id="IPR036259">
    <property type="entry name" value="MFS_trans_sf"/>
</dbReference>
<feature type="transmembrane region" description="Helical" evidence="6">
    <location>
        <begin position="352"/>
        <end position="374"/>
    </location>
</feature>
<evidence type="ECO:0000256" key="6">
    <source>
        <dbReference type="SAM" id="Phobius"/>
    </source>
</evidence>
<evidence type="ECO:0000256" key="3">
    <source>
        <dbReference type="ARBA" id="ARBA00022692"/>
    </source>
</evidence>
<sequence length="463" mass="50257">MDEALLPHTDEERGGWRTFPFIIGAVMGVAMVAYGVSSNLEVYLIKGFNVGQIDATQINGIASGCISFAPVVGGVLADSFLGCSAVLAAAVVACFLGMLLFTLTAILPSLHPPPCAPPSPCQPPMTAHLTVLFTAIALLATGVAGTRYNGMTMGANQFSTDSDRTAFFNWCFVSLYLSSIAGTTILVYIQDSAGWHWGFALCTAITAISFLFYLFGRPYYLHSKPNISRNHLMSFCREGKLLIRFLPIISSGILLSATISVQTSLTVLQALSMDRSLTHNFFIPAGSMNVFVLATAATSITLLGCTRCRLSPLSGITIGHVINMFAMVAMALTESRRLAVVATNTFSVLWLVPPLVLIGFGEAFHFPSSVAFYYQDFPASLRSTATGTFAVVSGTGFYMSSAIIAVIRRSTTWLQDDVNESRLDNVYLTMAGCCLLNFVYFLLCVWLYKKNTEKRELKLEEIY</sequence>
<reference evidence="7" key="1">
    <citation type="journal article" date="2022" name="Front. Genet.">
        <title>Chromosome-Scale Assembly of the Dendrobium nobile Genome Provides Insights Into the Molecular Mechanism of the Biosynthesis of the Medicinal Active Ingredient of Dendrobium.</title>
        <authorList>
            <person name="Xu Q."/>
            <person name="Niu S.-C."/>
            <person name="Li K.-L."/>
            <person name="Zheng P.-J."/>
            <person name="Zhang X.-J."/>
            <person name="Jia Y."/>
            <person name="Liu Y."/>
            <person name="Niu Y.-X."/>
            <person name="Yu L.-H."/>
            <person name="Chen D.-F."/>
            <person name="Zhang G.-Q."/>
        </authorList>
    </citation>
    <scope>NUCLEOTIDE SEQUENCE</scope>
    <source>
        <tissue evidence="7">Leaf</tissue>
    </source>
</reference>
<gene>
    <name evidence="7" type="ORF">KFK09_019569</name>
</gene>
<feature type="transmembrane region" description="Helical" evidence="6">
    <location>
        <begin position="386"/>
        <end position="407"/>
    </location>
</feature>
<keyword evidence="4 6" id="KW-1133">Transmembrane helix</keyword>
<dbReference type="SMR" id="A0A8T3AQN5"/>
<dbReference type="AlphaFoldDB" id="A0A8T3AQN5"/>
<name>A0A8T3AQN5_DENNO</name>
<accession>A0A8T3AQN5</accession>
<dbReference type="SUPFAM" id="SSF103473">
    <property type="entry name" value="MFS general substrate transporter"/>
    <property type="match status" value="1"/>
</dbReference>
<dbReference type="OrthoDB" id="8904098at2759"/>
<organism evidence="7 8">
    <name type="scientific">Dendrobium nobile</name>
    <name type="common">Orchid</name>
    <dbReference type="NCBI Taxonomy" id="94219"/>
    <lineage>
        <taxon>Eukaryota</taxon>
        <taxon>Viridiplantae</taxon>
        <taxon>Streptophyta</taxon>
        <taxon>Embryophyta</taxon>
        <taxon>Tracheophyta</taxon>
        <taxon>Spermatophyta</taxon>
        <taxon>Magnoliopsida</taxon>
        <taxon>Liliopsida</taxon>
        <taxon>Asparagales</taxon>
        <taxon>Orchidaceae</taxon>
        <taxon>Epidendroideae</taxon>
        <taxon>Malaxideae</taxon>
        <taxon>Dendrobiinae</taxon>
        <taxon>Dendrobium</taxon>
    </lineage>
</organism>
<comment type="similarity">
    <text evidence="2">Belongs to the major facilitator superfamily. Proton-dependent oligopeptide transporter (POT/PTR) (TC 2.A.17) family.</text>
</comment>
<proteinExistence type="inferred from homology"/>
<keyword evidence="3 6" id="KW-0812">Transmembrane</keyword>
<dbReference type="Gene3D" id="1.20.1250.20">
    <property type="entry name" value="MFS general substrate transporter like domains"/>
    <property type="match status" value="2"/>
</dbReference>
<comment type="caution">
    <text evidence="7">The sequence shown here is derived from an EMBL/GenBank/DDBJ whole genome shotgun (WGS) entry which is preliminary data.</text>
</comment>
<dbReference type="Proteomes" id="UP000829196">
    <property type="component" value="Unassembled WGS sequence"/>
</dbReference>
<dbReference type="EMBL" id="JAGYWB010000014">
    <property type="protein sequence ID" value="KAI0498679.1"/>
    <property type="molecule type" value="Genomic_DNA"/>
</dbReference>
<dbReference type="InterPro" id="IPR000109">
    <property type="entry name" value="POT_fam"/>
</dbReference>
<dbReference type="GO" id="GO:0016020">
    <property type="term" value="C:membrane"/>
    <property type="evidence" value="ECO:0007669"/>
    <property type="project" value="UniProtKB-SubCell"/>
</dbReference>
<evidence type="ECO:0000256" key="5">
    <source>
        <dbReference type="ARBA" id="ARBA00023136"/>
    </source>
</evidence>
<feature type="transmembrane region" description="Helical" evidence="6">
    <location>
        <begin position="241"/>
        <end position="261"/>
    </location>
</feature>
<evidence type="ECO:0000256" key="1">
    <source>
        <dbReference type="ARBA" id="ARBA00004141"/>
    </source>
</evidence>
<feature type="transmembrane region" description="Helical" evidence="6">
    <location>
        <begin position="57"/>
        <end position="77"/>
    </location>
</feature>
<feature type="transmembrane region" description="Helical" evidence="6">
    <location>
        <begin position="167"/>
        <end position="189"/>
    </location>
</feature>
<keyword evidence="5 6" id="KW-0472">Membrane</keyword>
<feature type="transmembrane region" description="Helical" evidence="6">
    <location>
        <begin position="310"/>
        <end position="332"/>
    </location>
</feature>
<keyword evidence="8" id="KW-1185">Reference proteome</keyword>
<protein>
    <submittedName>
        <fullName evidence="7">Uncharacterized protein</fullName>
    </submittedName>
</protein>
<evidence type="ECO:0000313" key="7">
    <source>
        <dbReference type="EMBL" id="KAI0498679.1"/>
    </source>
</evidence>
<feature type="transmembrane region" description="Helical" evidence="6">
    <location>
        <begin position="84"/>
        <end position="107"/>
    </location>
</feature>
<feature type="transmembrane region" description="Helical" evidence="6">
    <location>
        <begin position="127"/>
        <end position="146"/>
    </location>
</feature>
<dbReference type="PANTHER" id="PTHR11654">
    <property type="entry name" value="OLIGOPEPTIDE TRANSPORTER-RELATED"/>
    <property type="match status" value="1"/>
</dbReference>
<feature type="transmembrane region" description="Helical" evidence="6">
    <location>
        <begin position="427"/>
        <end position="448"/>
    </location>
</feature>
<feature type="transmembrane region" description="Helical" evidence="6">
    <location>
        <begin position="18"/>
        <end position="37"/>
    </location>
</feature>